<organism evidence="2 3">
    <name type="scientific">Saccharopolyspora cebuensis</name>
    <dbReference type="NCBI Taxonomy" id="418759"/>
    <lineage>
        <taxon>Bacteria</taxon>
        <taxon>Bacillati</taxon>
        <taxon>Actinomycetota</taxon>
        <taxon>Actinomycetes</taxon>
        <taxon>Pseudonocardiales</taxon>
        <taxon>Pseudonocardiaceae</taxon>
        <taxon>Saccharopolyspora</taxon>
    </lineage>
</organism>
<accession>A0ABV4CCF9</accession>
<gene>
    <name evidence="2" type="ORF">AB8O55_05170</name>
</gene>
<keyword evidence="1" id="KW-1133">Transmembrane helix</keyword>
<dbReference type="EMBL" id="JBGEHV010000006">
    <property type="protein sequence ID" value="MEY8038780.1"/>
    <property type="molecule type" value="Genomic_DNA"/>
</dbReference>
<dbReference type="Proteomes" id="UP001564626">
    <property type="component" value="Unassembled WGS sequence"/>
</dbReference>
<sequence length="65" mass="6913">MNPKIKAAFQLASVLSAAFGLRASLRDARAKNDKLAMADVLITAAGLVTGTALAVRTLRRKEDDE</sequence>
<evidence type="ECO:0000256" key="1">
    <source>
        <dbReference type="SAM" id="Phobius"/>
    </source>
</evidence>
<comment type="caution">
    <text evidence="2">The sequence shown here is derived from an EMBL/GenBank/DDBJ whole genome shotgun (WGS) entry which is preliminary data.</text>
</comment>
<evidence type="ECO:0000313" key="3">
    <source>
        <dbReference type="Proteomes" id="UP001564626"/>
    </source>
</evidence>
<keyword evidence="1" id="KW-0472">Membrane</keyword>
<keyword evidence="1" id="KW-0812">Transmembrane</keyword>
<reference evidence="2 3" key="1">
    <citation type="submission" date="2024-08" db="EMBL/GenBank/DDBJ databases">
        <title>Genome mining of Saccharopolyspora cebuensis PGLac3 from Nigerian medicinal plant.</title>
        <authorList>
            <person name="Ezeobiora C.E."/>
            <person name="Igbokwe N.H."/>
            <person name="Amin D.H."/>
            <person name="Mendie U.E."/>
        </authorList>
    </citation>
    <scope>NUCLEOTIDE SEQUENCE [LARGE SCALE GENOMIC DNA]</scope>
    <source>
        <strain evidence="2 3">PGLac3</strain>
    </source>
</reference>
<feature type="transmembrane region" description="Helical" evidence="1">
    <location>
        <begin position="36"/>
        <end position="55"/>
    </location>
</feature>
<evidence type="ECO:0000313" key="2">
    <source>
        <dbReference type="EMBL" id="MEY8038780.1"/>
    </source>
</evidence>
<keyword evidence="3" id="KW-1185">Reference proteome</keyword>
<protein>
    <submittedName>
        <fullName evidence="2">Uncharacterized protein</fullName>
    </submittedName>
</protein>
<proteinExistence type="predicted"/>
<name>A0ABV4CCF9_9PSEU</name>
<dbReference type="RefSeq" id="WP_345367733.1">
    <property type="nucleotide sequence ID" value="NZ_BAABII010000019.1"/>
</dbReference>